<proteinExistence type="predicted"/>
<dbReference type="EMBL" id="BORP01000001">
    <property type="protein sequence ID" value="GIO25560.1"/>
    <property type="molecule type" value="Genomic_DNA"/>
</dbReference>
<evidence type="ECO:0000256" key="1">
    <source>
        <dbReference type="ARBA" id="ARBA00023125"/>
    </source>
</evidence>
<dbReference type="Pfam" id="PF01381">
    <property type="entry name" value="HTH_3"/>
    <property type="match status" value="1"/>
</dbReference>
<dbReference type="SUPFAM" id="SSF47413">
    <property type="entry name" value="lambda repressor-like DNA-binding domains"/>
    <property type="match status" value="1"/>
</dbReference>
<dbReference type="Gene3D" id="1.10.260.40">
    <property type="entry name" value="lambda repressor-like DNA-binding domains"/>
    <property type="match status" value="1"/>
</dbReference>
<dbReference type="AlphaFoldDB" id="A0A919X6P6"/>
<organism evidence="3 4">
    <name type="scientific">Ornithinibacillus bavariensis</name>
    <dbReference type="NCBI Taxonomy" id="545502"/>
    <lineage>
        <taxon>Bacteria</taxon>
        <taxon>Bacillati</taxon>
        <taxon>Bacillota</taxon>
        <taxon>Bacilli</taxon>
        <taxon>Bacillales</taxon>
        <taxon>Bacillaceae</taxon>
        <taxon>Ornithinibacillus</taxon>
    </lineage>
</organism>
<dbReference type="PANTHER" id="PTHR46558:SF11">
    <property type="entry name" value="HTH-TYPE TRANSCRIPTIONAL REGULATOR XRE"/>
    <property type="match status" value="1"/>
</dbReference>
<dbReference type="PROSITE" id="PS50943">
    <property type="entry name" value="HTH_CROC1"/>
    <property type="match status" value="1"/>
</dbReference>
<accession>A0A919X6P6</accession>
<protein>
    <submittedName>
        <fullName evidence="3">Transcriptional regulator</fullName>
    </submittedName>
</protein>
<dbReference type="RefSeq" id="WP_212919103.1">
    <property type="nucleotide sequence ID" value="NZ_BORP01000001.1"/>
</dbReference>
<name>A0A919X6P6_9BACI</name>
<dbReference type="CDD" id="cd00093">
    <property type="entry name" value="HTH_XRE"/>
    <property type="match status" value="1"/>
</dbReference>
<dbReference type="GO" id="GO:0003677">
    <property type="term" value="F:DNA binding"/>
    <property type="evidence" value="ECO:0007669"/>
    <property type="project" value="UniProtKB-KW"/>
</dbReference>
<evidence type="ECO:0000259" key="2">
    <source>
        <dbReference type="PROSITE" id="PS50943"/>
    </source>
</evidence>
<sequence>MKFNNRLQLIRKEKKLSRAELADMLGISYSTVAKYESGTREPDLDTLEKISIIFNVTTDYLLGKSDKSHLTEVITIESMIEKIAKEFTYADLMFNDLANMTVQQLEEVYQFIKFKRNQKEN</sequence>
<reference evidence="3" key="1">
    <citation type="submission" date="2021-03" db="EMBL/GenBank/DDBJ databases">
        <title>Antimicrobial resistance genes in bacteria isolated from Japanese honey, and their potential for conferring macrolide and lincosamide resistance in the American foulbrood pathogen Paenibacillus larvae.</title>
        <authorList>
            <person name="Okamoto M."/>
            <person name="Kumagai M."/>
            <person name="Kanamori H."/>
            <person name="Takamatsu D."/>
        </authorList>
    </citation>
    <scope>NUCLEOTIDE SEQUENCE</scope>
    <source>
        <strain evidence="3">J43TS3</strain>
    </source>
</reference>
<dbReference type="Proteomes" id="UP000676917">
    <property type="component" value="Unassembled WGS sequence"/>
</dbReference>
<keyword evidence="4" id="KW-1185">Reference proteome</keyword>
<keyword evidence="1" id="KW-0238">DNA-binding</keyword>
<gene>
    <name evidence="3" type="ORF">J43TS3_01710</name>
</gene>
<dbReference type="PANTHER" id="PTHR46558">
    <property type="entry name" value="TRACRIPTIONAL REGULATORY PROTEIN-RELATED-RELATED"/>
    <property type="match status" value="1"/>
</dbReference>
<comment type="caution">
    <text evidence="3">The sequence shown here is derived from an EMBL/GenBank/DDBJ whole genome shotgun (WGS) entry which is preliminary data.</text>
</comment>
<dbReference type="InterPro" id="IPR001387">
    <property type="entry name" value="Cro/C1-type_HTH"/>
</dbReference>
<feature type="domain" description="HTH cro/C1-type" evidence="2">
    <location>
        <begin position="7"/>
        <end position="61"/>
    </location>
</feature>
<dbReference type="SMART" id="SM00530">
    <property type="entry name" value="HTH_XRE"/>
    <property type="match status" value="1"/>
</dbReference>
<evidence type="ECO:0000313" key="4">
    <source>
        <dbReference type="Proteomes" id="UP000676917"/>
    </source>
</evidence>
<evidence type="ECO:0000313" key="3">
    <source>
        <dbReference type="EMBL" id="GIO25560.1"/>
    </source>
</evidence>
<dbReference type="InterPro" id="IPR010982">
    <property type="entry name" value="Lambda_DNA-bd_dom_sf"/>
</dbReference>